<dbReference type="PROSITE" id="PS50102">
    <property type="entry name" value="RRM"/>
    <property type="match status" value="1"/>
</dbReference>
<comment type="caution">
    <text evidence="5">The sequence shown here is derived from an EMBL/GenBank/DDBJ whole genome shotgun (WGS) entry which is preliminary data.</text>
</comment>
<organism evidence="5 6">
    <name type="scientific">Polyplax serrata</name>
    <name type="common">Common mouse louse</name>
    <dbReference type="NCBI Taxonomy" id="468196"/>
    <lineage>
        <taxon>Eukaryota</taxon>
        <taxon>Metazoa</taxon>
        <taxon>Ecdysozoa</taxon>
        <taxon>Arthropoda</taxon>
        <taxon>Hexapoda</taxon>
        <taxon>Insecta</taxon>
        <taxon>Pterygota</taxon>
        <taxon>Neoptera</taxon>
        <taxon>Paraneoptera</taxon>
        <taxon>Psocodea</taxon>
        <taxon>Troctomorpha</taxon>
        <taxon>Phthiraptera</taxon>
        <taxon>Anoplura</taxon>
        <taxon>Polyplacidae</taxon>
        <taxon>Polyplax</taxon>
    </lineage>
</organism>
<feature type="domain" description="RRM" evidence="4">
    <location>
        <begin position="9"/>
        <end position="88"/>
    </location>
</feature>
<keyword evidence="2 3" id="KW-0694">RNA-binding</keyword>
<evidence type="ECO:0000313" key="6">
    <source>
        <dbReference type="Proteomes" id="UP001359485"/>
    </source>
</evidence>
<dbReference type="Pfam" id="PF00076">
    <property type="entry name" value="RRM_1"/>
    <property type="match status" value="3"/>
</dbReference>
<dbReference type="Gene3D" id="3.30.70.330">
    <property type="match status" value="3"/>
</dbReference>
<dbReference type="InterPro" id="IPR000504">
    <property type="entry name" value="RRM_dom"/>
</dbReference>
<protein>
    <recommendedName>
        <fullName evidence="4">RRM domain-containing protein</fullName>
    </recommendedName>
</protein>
<dbReference type="SUPFAM" id="SSF54928">
    <property type="entry name" value="RNA-binding domain, RBD"/>
    <property type="match status" value="2"/>
</dbReference>
<dbReference type="Proteomes" id="UP001359485">
    <property type="component" value="Unassembled WGS sequence"/>
</dbReference>
<name>A0ABR1ARV8_POLSC</name>
<reference evidence="5 6" key="1">
    <citation type="submission" date="2023-09" db="EMBL/GenBank/DDBJ databases">
        <title>Genomes of two closely related lineages of the louse Polyplax serrata with different host specificities.</title>
        <authorList>
            <person name="Martinu J."/>
            <person name="Tarabai H."/>
            <person name="Stefka J."/>
            <person name="Hypsa V."/>
        </authorList>
    </citation>
    <scope>NUCLEOTIDE SEQUENCE [LARGE SCALE GENOMIC DNA]</scope>
    <source>
        <strain evidence="5">98ZLc_SE</strain>
    </source>
</reference>
<evidence type="ECO:0000256" key="3">
    <source>
        <dbReference type="PROSITE-ProRule" id="PRU00176"/>
    </source>
</evidence>
<dbReference type="SMART" id="SM00360">
    <property type="entry name" value="RRM"/>
    <property type="match status" value="3"/>
</dbReference>
<dbReference type="EMBL" id="JAWJWF010000045">
    <property type="protein sequence ID" value="KAK6626674.1"/>
    <property type="molecule type" value="Genomic_DNA"/>
</dbReference>
<gene>
    <name evidence="5" type="ORF">RUM44_009150</name>
</gene>
<dbReference type="InterPro" id="IPR035979">
    <property type="entry name" value="RBD_domain_sf"/>
</dbReference>
<evidence type="ECO:0000256" key="2">
    <source>
        <dbReference type="ARBA" id="ARBA00022884"/>
    </source>
</evidence>
<accession>A0ABR1ARV8</accession>
<evidence type="ECO:0000259" key="4">
    <source>
        <dbReference type="PROSITE" id="PS50102"/>
    </source>
</evidence>
<evidence type="ECO:0000256" key="1">
    <source>
        <dbReference type="ARBA" id="ARBA00022737"/>
    </source>
</evidence>
<dbReference type="InterPro" id="IPR012677">
    <property type="entry name" value="Nucleotide-bd_a/b_plait_sf"/>
</dbReference>
<sequence length="468" mass="52118">MPENDGDSYVIKMRGLPWSTTDEEILKFFNNCKVKNDKEGVHIIMTREGRPSGEAYVEMETDEDIEEALKKDREYMGSRYMEVFKSKRSEMEWVIKRSGSNLETALDDGCVRLRGLPFGCSKEEIAQFFTGLEIVPNGITLPMDSRGRSTGEAYVQFKNKDIAEKALLKHKEKIAHRDPRSLMDLLSCCTFEADRWWSSHLSPLLPRVSSYDFWKMLDSTHHEFDYHPFRYIEIFRSSLGEICQEIGVRRGMTGFMNRPAPYDARDRFGGPNRFRNMGGGGPNGMGRNFRDDGPWSNGRFNNDNFSGGFGGGMGPMGGGFGGGNFGGNGGIFDGFNNMSAGGGGGGGVGFNNMGPSSAHCIHMRGLPFRATKQDVADFFRPVIPLSIDLLSEDDGRPSGEADVEFRTHDDAVLAMSKNKSHMQHRYIELFLNSTPAKGGSGFGNSNFGGNFGGNRNYNYNSGNNFKRF</sequence>
<dbReference type="CDD" id="cd12503">
    <property type="entry name" value="RRM1_hnRNPH_GRSF1_like"/>
    <property type="match status" value="1"/>
</dbReference>
<dbReference type="PANTHER" id="PTHR13976">
    <property type="entry name" value="HETEROGENEOUS NUCLEAR RIBONUCLEOPROTEIN-RELATED"/>
    <property type="match status" value="1"/>
</dbReference>
<dbReference type="InterPro" id="IPR050666">
    <property type="entry name" value="ESRP"/>
</dbReference>
<evidence type="ECO:0000313" key="5">
    <source>
        <dbReference type="EMBL" id="KAK6626674.1"/>
    </source>
</evidence>
<keyword evidence="6" id="KW-1185">Reference proteome</keyword>
<keyword evidence="1" id="KW-0677">Repeat</keyword>
<proteinExistence type="predicted"/>